<gene>
    <name evidence="2" type="ORF">NNL22_11370</name>
</gene>
<evidence type="ECO:0000313" key="2">
    <source>
        <dbReference type="EMBL" id="UZW73637.1"/>
    </source>
</evidence>
<dbReference type="PANTHER" id="PTHR31793">
    <property type="entry name" value="4-HYDROXYBENZOYL-COA THIOESTERASE FAMILY MEMBER"/>
    <property type="match status" value="1"/>
</dbReference>
<proteinExistence type="predicted"/>
<keyword evidence="1" id="KW-0378">Hydrolase</keyword>
<dbReference type="EMBL" id="CP101527">
    <property type="protein sequence ID" value="UZW73637.1"/>
    <property type="molecule type" value="Genomic_DNA"/>
</dbReference>
<dbReference type="Pfam" id="PF13279">
    <property type="entry name" value="4HBT_2"/>
    <property type="match status" value="1"/>
</dbReference>
<evidence type="ECO:0000256" key="1">
    <source>
        <dbReference type="ARBA" id="ARBA00022801"/>
    </source>
</evidence>
<keyword evidence="3" id="KW-1185">Reference proteome</keyword>
<reference evidence="2" key="1">
    <citation type="submission" date="2022-07" db="EMBL/GenBank/DDBJ databases">
        <title>Alkalimarinus sp. nov., isolated from gut of a Alitta virens.</title>
        <authorList>
            <person name="Yang A.I."/>
            <person name="Shin N.-R."/>
        </authorList>
    </citation>
    <scope>NUCLEOTIDE SEQUENCE</scope>
    <source>
        <strain evidence="2">FA028</strain>
    </source>
</reference>
<dbReference type="Proteomes" id="UP001164472">
    <property type="component" value="Chromosome"/>
</dbReference>
<protein>
    <submittedName>
        <fullName evidence="2">Acyl-CoA thioesterase</fullName>
    </submittedName>
</protein>
<dbReference type="PANTHER" id="PTHR31793:SF37">
    <property type="entry name" value="ACYL-COA THIOESTER HYDROLASE YBGC"/>
    <property type="match status" value="1"/>
</dbReference>
<organism evidence="2 3">
    <name type="scientific">Alkalimarinus sediminis</name>
    <dbReference type="NCBI Taxonomy" id="1632866"/>
    <lineage>
        <taxon>Bacteria</taxon>
        <taxon>Pseudomonadati</taxon>
        <taxon>Pseudomonadota</taxon>
        <taxon>Gammaproteobacteria</taxon>
        <taxon>Alteromonadales</taxon>
        <taxon>Alteromonadaceae</taxon>
        <taxon>Alkalimarinus</taxon>
    </lineage>
</organism>
<dbReference type="RefSeq" id="WP_251809778.1">
    <property type="nucleotide sequence ID" value="NZ_CP101527.1"/>
</dbReference>
<dbReference type="AlphaFoldDB" id="A0A9E8HG73"/>
<dbReference type="Gene3D" id="3.10.129.10">
    <property type="entry name" value="Hotdog Thioesterase"/>
    <property type="match status" value="1"/>
</dbReference>
<dbReference type="InterPro" id="IPR050563">
    <property type="entry name" value="4-hydroxybenzoyl-CoA_TE"/>
</dbReference>
<dbReference type="CDD" id="cd00586">
    <property type="entry name" value="4HBT"/>
    <property type="match status" value="1"/>
</dbReference>
<dbReference type="InterPro" id="IPR029069">
    <property type="entry name" value="HotDog_dom_sf"/>
</dbReference>
<dbReference type="KEGG" id="asem:NNL22_11370"/>
<dbReference type="GO" id="GO:0047617">
    <property type="term" value="F:fatty acyl-CoA hydrolase activity"/>
    <property type="evidence" value="ECO:0007669"/>
    <property type="project" value="TreeGrafter"/>
</dbReference>
<sequence>MNKKSIEWQWPNPYLDEITVKSEHTDRLGHTNNVRYLEWLERIAWSHIEALGCGWEVKEALGKAMVIIRTEIDYLSASYEGDVLILGTWITSSDLKLQSTRHFQLINRSTGKTILNAKMDFACISLKTGRPSKMPEAFIAAHEKGLRASIWG</sequence>
<name>A0A9E8HG73_9ALTE</name>
<evidence type="ECO:0000313" key="3">
    <source>
        <dbReference type="Proteomes" id="UP001164472"/>
    </source>
</evidence>
<accession>A0A9E8HG73</accession>
<dbReference type="SUPFAM" id="SSF54637">
    <property type="entry name" value="Thioesterase/thiol ester dehydrase-isomerase"/>
    <property type="match status" value="1"/>
</dbReference>